<gene>
    <name evidence="1" type="ORF">S01H1_08152</name>
</gene>
<proteinExistence type="predicted"/>
<dbReference type="Gene3D" id="2.60.40.10">
    <property type="entry name" value="Immunoglobulins"/>
    <property type="match status" value="1"/>
</dbReference>
<feature type="non-terminal residue" evidence="1">
    <location>
        <position position="460"/>
    </location>
</feature>
<dbReference type="AlphaFoldDB" id="X0RZL5"/>
<feature type="non-terminal residue" evidence="1">
    <location>
        <position position="1"/>
    </location>
</feature>
<dbReference type="EMBL" id="BARS01004182">
    <property type="protein sequence ID" value="GAF74264.1"/>
    <property type="molecule type" value="Genomic_DNA"/>
</dbReference>
<reference evidence="1" key="1">
    <citation type="journal article" date="2014" name="Front. Microbiol.">
        <title>High frequency of phylogenetically diverse reductive dehalogenase-homologous genes in deep subseafloor sedimentary metagenomes.</title>
        <authorList>
            <person name="Kawai M."/>
            <person name="Futagami T."/>
            <person name="Toyoda A."/>
            <person name="Takaki Y."/>
            <person name="Nishi S."/>
            <person name="Hori S."/>
            <person name="Arai W."/>
            <person name="Tsubouchi T."/>
            <person name="Morono Y."/>
            <person name="Uchiyama I."/>
            <person name="Ito T."/>
            <person name="Fujiyama A."/>
            <person name="Inagaki F."/>
            <person name="Takami H."/>
        </authorList>
    </citation>
    <scope>NUCLEOTIDE SEQUENCE</scope>
    <source>
        <strain evidence="1">Expedition CK06-06</strain>
    </source>
</reference>
<evidence type="ECO:0000313" key="1">
    <source>
        <dbReference type="EMBL" id="GAF74264.1"/>
    </source>
</evidence>
<sequence length="460" mass="51583">GYSNYPNYRFYNLGGGVYRFPGNCWYGNAENCPNGCKDGACIKEKNLLLVLDDYVIYHINDYPNKGDLYIAGKADISWNKIENAKCYNIYQMTKNSDGSVRTNYYLTYSTCWSGGGGANQLNYDTTGLSPDAVWFYKIAAVDQNNKEFLFSNEINFKFSDWCIDSDNGKNYYTKGRTNDQGELYPYYDECIDSSNLKEYFCVYDTNRVKKYYKDEVIYHCPNGCKDGACIKCTDSDGGKNYYEKGTCTDARWSGDDYCVGNVLHEVTCEPDNFCTTDEEGFVCTNGCQDGACVEEEEITCSDTDGGINYYKKGTTTETSIEGTQTRSDSCSLQQIGETDENGKIRYKNIETYSCSGIDCHLRENYCRDIDNALSNFGVICPGGCKDGACLRYVQSEACVDTDGGNDIYEKGVVYYKENSQVIGIVDACRLGSGGYYAAPFLMEYTCGSDNKFFAKGRIQA</sequence>
<name>X0RZL5_9ZZZZ</name>
<comment type="caution">
    <text evidence="1">The sequence shown here is derived from an EMBL/GenBank/DDBJ whole genome shotgun (WGS) entry which is preliminary data.</text>
</comment>
<dbReference type="InterPro" id="IPR013783">
    <property type="entry name" value="Ig-like_fold"/>
</dbReference>
<protein>
    <submittedName>
        <fullName evidence="1">Uncharacterized protein</fullName>
    </submittedName>
</protein>
<accession>X0RZL5</accession>
<organism evidence="1">
    <name type="scientific">marine sediment metagenome</name>
    <dbReference type="NCBI Taxonomy" id="412755"/>
    <lineage>
        <taxon>unclassified sequences</taxon>
        <taxon>metagenomes</taxon>
        <taxon>ecological metagenomes</taxon>
    </lineage>
</organism>